<keyword evidence="3" id="KW-1185">Reference proteome</keyword>
<protein>
    <submittedName>
        <fullName evidence="2">Uncharacterized protein</fullName>
    </submittedName>
</protein>
<evidence type="ECO:0000313" key="2">
    <source>
        <dbReference type="EMBL" id="KXS13035.1"/>
    </source>
</evidence>
<proteinExistence type="predicted"/>
<dbReference type="AlphaFoldDB" id="A0A139A988"/>
<organism evidence="2 3">
    <name type="scientific">Gonapodya prolifera (strain JEL478)</name>
    <name type="common">Monoblepharis prolifera</name>
    <dbReference type="NCBI Taxonomy" id="1344416"/>
    <lineage>
        <taxon>Eukaryota</taxon>
        <taxon>Fungi</taxon>
        <taxon>Fungi incertae sedis</taxon>
        <taxon>Chytridiomycota</taxon>
        <taxon>Chytridiomycota incertae sedis</taxon>
        <taxon>Monoblepharidomycetes</taxon>
        <taxon>Monoblepharidales</taxon>
        <taxon>Gonapodyaceae</taxon>
        <taxon>Gonapodya</taxon>
    </lineage>
</organism>
<feature type="compositionally biased region" description="Basic and acidic residues" evidence="1">
    <location>
        <begin position="31"/>
        <end position="42"/>
    </location>
</feature>
<reference evidence="2 3" key="1">
    <citation type="journal article" date="2015" name="Genome Biol. Evol.">
        <title>Phylogenomic analyses indicate that early fungi evolved digesting cell walls of algal ancestors of land plants.</title>
        <authorList>
            <person name="Chang Y."/>
            <person name="Wang S."/>
            <person name="Sekimoto S."/>
            <person name="Aerts A.L."/>
            <person name="Choi C."/>
            <person name="Clum A."/>
            <person name="LaButti K.M."/>
            <person name="Lindquist E.A."/>
            <person name="Yee Ngan C."/>
            <person name="Ohm R.A."/>
            <person name="Salamov A.A."/>
            <person name="Grigoriev I.V."/>
            <person name="Spatafora J.W."/>
            <person name="Berbee M.L."/>
        </authorList>
    </citation>
    <scope>NUCLEOTIDE SEQUENCE [LARGE SCALE GENOMIC DNA]</scope>
    <source>
        <strain evidence="2 3">JEL478</strain>
    </source>
</reference>
<dbReference type="EMBL" id="KQ965782">
    <property type="protein sequence ID" value="KXS13035.1"/>
    <property type="molecule type" value="Genomic_DNA"/>
</dbReference>
<sequence length="178" mass="20318">METSIALVADTGYGPLEVPNPPEMSAPQQRTAEESQKVETHRLSLKPTNGNRFREIPVVVQSIQTLQEISITILAQSELAVSERLSQGNCVTGHAMDAFAEGNGWRAIPPRTQRYRTHLWVYKHIPEMNAPLRHLLLEVWDRWHLPITHHLAPAPVYGQEILRRADLYHQHLEMVEDV</sequence>
<gene>
    <name evidence="2" type="ORF">M427DRAFT_384629</name>
</gene>
<evidence type="ECO:0000256" key="1">
    <source>
        <dbReference type="SAM" id="MobiDB-lite"/>
    </source>
</evidence>
<accession>A0A139A988</accession>
<evidence type="ECO:0000313" key="3">
    <source>
        <dbReference type="Proteomes" id="UP000070544"/>
    </source>
</evidence>
<name>A0A139A988_GONPJ</name>
<feature type="region of interest" description="Disordered" evidence="1">
    <location>
        <begin position="9"/>
        <end position="42"/>
    </location>
</feature>
<dbReference type="Proteomes" id="UP000070544">
    <property type="component" value="Unassembled WGS sequence"/>
</dbReference>